<name>A0A7U9P420_GEOTM</name>
<organism evidence="1 2">
    <name type="scientific">Geobacillus thermopakistaniensis (strain MAS1)</name>
    <dbReference type="NCBI Taxonomy" id="1408282"/>
    <lineage>
        <taxon>Bacteria</taxon>
        <taxon>Bacillati</taxon>
        <taxon>Bacillota</taxon>
        <taxon>Bacilli</taxon>
        <taxon>Bacillales</taxon>
        <taxon>Anoxybacillaceae</taxon>
        <taxon>Geobacillus</taxon>
    </lineage>
</organism>
<accession>A0A7U9P420</accession>
<gene>
    <name evidence="1" type="ORF">T260_19230</name>
</gene>
<protein>
    <submittedName>
        <fullName evidence="1">DNA mismatch repair protein MutT</fullName>
    </submittedName>
</protein>
<proteinExistence type="predicted"/>
<dbReference type="EMBL" id="AYSF01000118">
    <property type="protein sequence ID" value="ESU70407.1"/>
    <property type="molecule type" value="Genomic_DNA"/>
</dbReference>
<comment type="caution">
    <text evidence="1">The sequence shown here is derived from an EMBL/GenBank/DDBJ whole genome shotgun (WGS) entry which is preliminary data.</text>
</comment>
<keyword evidence="2" id="KW-1185">Reference proteome</keyword>
<dbReference type="AlphaFoldDB" id="A0A7U9P420"/>
<reference evidence="1 2" key="1">
    <citation type="journal article" date="2014" name="Genome Announc.">
        <title>Draft Genome Sequence of Geobacillus thermopakistaniensis Strain MAS1.</title>
        <authorList>
            <person name="Siddiqui M.A."/>
            <person name="Rashid N."/>
            <person name="Ayyampalayam S."/>
            <person name="Whitman W.B."/>
        </authorList>
    </citation>
    <scope>NUCLEOTIDE SEQUENCE [LARGE SCALE GENOMIC DNA]</scope>
    <source>
        <strain evidence="1 2">MAS1</strain>
    </source>
</reference>
<evidence type="ECO:0000313" key="2">
    <source>
        <dbReference type="Proteomes" id="UP000018339"/>
    </source>
</evidence>
<sequence>MISEAKRSSLPLNWQAAFVCLEISFISREIYYQIMIQSDTALSTEQMTKNEKDTLKGLKWWSKDELQKINDFAPREILNYI</sequence>
<evidence type="ECO:0000313" key="1">
    <source>
        <dbReference type="EMBL" id="ESU70407.1"/>
    </source>
</evidence>
<dbReference type="Proteomes" id="UP000018339">
    <property type="component" value="Unassembled WGS sequence"/>
</dbReference>
<dbReference type="RefSeq" id="WP_023634695.1">
    <property type="nucleotide sequence ID" value="NZ_AYSF01000118.1"/>
</dbReference>